<accession>A0A1I3LSA4</accession>
<dbReference type="EMBL" id="FORR01000002">
    <property type="protein sequence ID" value="SFI87326.1"/>
    <property type="molecule type" value="Genomic_DNA"/>
</dbReference>
<evidence type="ECO:0000313" key="2">
    <source>
        <dbReference type="EMBL" id="SFI87326.1"/>
    </source>
</evidence>
<dbReference type="AlphaFoldDB" id="A0A1I3LSA4"/>
<dbReference type="Gene3D" id="1.10.10.10">
    <property type="entry name" value="Winged helix-like DNA-binding domain superfamily/Winged helix DNA-binding domain"/>
    <property type="match status" value="1"/>
</dbReference>
<dbReference type="PANTHER" id="PTHR23131:SF4">
    <property type="entry name" value="METALLO-BETA-LACTAMASE SUPERFAMILY POTEIN"/>
    <property type="match status" value="1"/>
</dbReference>
<protein>
    <submittedName>
        <fullName evidence="2">Glyoxylase, beta-lactamase superfamily II</fullName>
    </submittedName>
</protein>
<evidence type="ECO:0000259" key="1">
    <source>
        <dbReference type="SMART" id="SM00849"/>
    </source>
</evidence>
<evidence type="ECO:0000313" key="3">
    <source>
        <dbReference type="Proteomes" id="UP000199545"/>
    </source>
</evidence>
<dbReference type="Proteomes" id="UP000199545">
    <property type="component" value="Unassembled WGS sequence"/>
</dbReference>
<dbReference type="InterPro" id="IPR036388">
    <property type="entry name" value="WH-like_DNA-bd_sf"/>
</dbReference>
<feature type="domain" description="Metallo-beta-lactamase" evidence="1">
    <location>
        <begin position="20"/>
        <end position="233"/>
    </location>
</feature>
<dbReference type="InterPro" id="IPR036866">
    <property type="entry name" value="RibonucZ/Hydroxyglut_hydro"/>
</dbReference>
<dbReference type="PANTHER" id="PTHR23131">
    <property type="entry name" value="ENDORIBONUCLEASE LACTB2"/>
    <property type="match status" value="1"/>
</dbReference>
<dbReference type="Gene3D" id="3.60.15.10">
    <property type="entry name" value="Ribonuclease Z/Hydroxyacylglutathione hydrolase-like"/>
    <property type="match status" value="1"/>
</dbReference>
<dbReference type="InterPro" id="IPR050662">
    <property type="entry name" value="Sec-metab_biosynth-thioest"/>
</dbReference>
<sequence>MNKWEDIIEVALPLPFPLKIIKAYLIQGKNGYTIVDTGLKTQDSLDVWEKVRSEVGFSWTDVEKIVLTHYHPDHYGMAGTLQEMTQAPVYISETDWKQAMLFFDRKSHLPEHMADFYRKHGLPENWVKQIPDHLKGFHQWVEPHPNVQFLSAGQTIRLGDHVYEIVHTPGHADGHLSFYDAKRQILIGGDAILPKITPNISLWPECHHNPLALYFDTLNKLKEFPVKWVFPSHGPMFDHYQERIAQLEEHHNKRLQTILEFVAEKGKVTTVETCFYMFGQNLSVHNLRFAIAETLAHLEYLRYENQLVQEEQDGKFFYRRT</sequence>
<name>A0A1I3LSA4_9BACL</name>
<dbReference type="RefSeq" id="WP_175482274.1">
    <property type="nucleotide sequence ID" value="NZ_FORR01000002.1"/>
</dbReference>
<dbReference type="Pfam" id="PF00753">
    <property type="entry name" value="Lactamase_B"/>
    <property type="match status" value="1"/>
</dbReference>
<dbReference type="Pfam" id="PF21221">
    <property type="entry name" value="B_lactamase-like_C"/>
    <property type="match status" value="1"/>
</dbReference>
<organism evidence="2 3">
    <name type="scientific">Thermoflavimicrobium dichotomicum</name>
    <dbReference type="NCBI Taxonomy" id="46223"/>
    <lineage>
        <taxon>Bacteria</taxon>
        <taxon>Bacillati</taxon>
        <taxon>Bacillota</taxon>
        <taxon>Bacilli</taxon>
        <taxon>Bacillales</taxon>
        <taxon>Thermoactinomycetaceae</taxon>
        <taxon>Thermoflavimicrobium</taxon>
    </lineage>
</organism>
<dbReference type="InterPro" id="IPR001279">
    <property type="entry name" value="Metallo-B-lactamas"/>
</dbReference>
<dbReference type="SMART" id="SM00849">
    <property type="entry name" value="Lactamase_B"/>
    <property type="match status" value="1"/>
</dbReference>
<gene>
    <name evidence="2" type="ORF">SAMN05421852_102296</name>
</gene>
<proteinExistence type="predicted"/>
<dbReference type="CDD" id="cd07725">
    <property type="entry name" value="TTHA1429-like_MBL-fold"/>
    <property type="match status" value="1"/>
</dbReference>
<dbReference type="SUPFAM" id="SSF56281">
    <property type="entry name" value="Metallo-hydrolase/oxidoreductase"/>
    <property type="match status" value="1"/>
</dbReference>
<reference evidence="2 3" key="1">
    <citation type="submission" date="2016-10" db="EMBL/GenBank/DDBJ databases">
        <authorList>
            <person name="de Groot N.N."/>
        </authorList>
    </citation>
    <scope>NUCLEOTIDE SEQUENCE [LARGE SCALE GENOMIC DNA]</scope>
    <source>
        <strain evidence="2 3">DSM 44778</strain>
    </source>
</reference>
<keyword evidence="3" id="KW-1185">Reference proteome</keyword>
<dbReference type="STRING" id="46223.SAMN05421852_102296"/>
<dbReference type="InterPro" id="IPR048933">
    <property type="entry name" value="B_lactamase-like_C"/>
</dbReference>